<dbReference type="SMART" id="SM00773">
    <property type="entry name" value="WGR"/>
    <property type="match status" value="1"/>
</dbReference>
<sequence>MRASGADNPPITPMNRSASTDSKVSLDLRQRFGDAAGMALYPYRLYCRKIDRTQNLSRYYMLAIEPTLFGEIAVVRQWGRIGKRGGEKSDVFATERDAAIHFLMLVRKKRKRGYLPVITGRFAGDTRAHRGNGEDPIAA</sequence>
<reference evidence="3 4" key="1">
    <citation type="submission" date="2016-01" db="EMBL/GenBank/DDBJ databases">
        <authorList>
            <person name="Regsiter A."/>
            <person name="william w."/>
        </authorList>
    </citation>
    <scope>NUCLEOTIDE SEQUENCE [LARGE SCALE GENOMIC DNA]</scope>
    <source>
        <strain evidence="3 4">CFBP 5494</strain>
    </source>
</reference>
<organism evidence="3 4">
    <name type="scientific">Agrobacterium genomosp. 2 str. CFBP 5494</name>
    <dbReference type="NCBI Taxonomy" id="1183436"/>
    <lineage>
        <taxon>Bacteria</taxon>
        <taxon>Pseudomonadati</taxon>
        <taxon>Pseudomonadota</taxon>
        <taxon>Alphaproteobacteria</taxon>
        <taxon>Hyphomicrobiales</taxon>
        <taxon>Rhizobiaceae</taxon>
        <taxon>Rhizobium/Agrobacterium group</taxon>
        <taxon>Agrobacterium</taxon>
        <taxon>Agrobacterium tumefaciens complex</taxon>
    </lineage>
</organism>
<dbReference type="CDD" id="cd07996">
    <property type="entry name" value="WGR_MMR_like"/>
    <property type="match status" value="1"/>
</dbReference>
<dbReference type="Proteomes" id="UP000191933">
    <property type="component" value="Unassembled WGS sequence"/>
</dbReference>
<dbReference type="EMBL" id="FBVY01000047">
    <property type="protein sequence ID" value="CUX03345.1"/>
    <property type="molecule type" value="Genomic_DNA"/>
</dbReference>
<dbReference type="InterPro" id="IPR049809">
    <property type="entry name" value="YehF/YfeS-like_WGR"/>
</dbReference>
<feature type="region of interest" description="Disordered" evidence="1">
    <location>
        <begin position="1"/>
        <end position="22"/>
    </location>
</feature>
<dbReference type="InterPro" id="IPR008893">
    <property type="entry name" value="WGR_domain"/>
</dbReference>
<evidence type="ECO:0000259" key="2">
    <source>
        <dbReference type="PROSITE" id="PS51977"/>
    </source>
</evidence>
<accession>A0A9W5F3I4</accession>
<protein>
    <recommendedName>
        <fullName evidence="2">WGR domain-containing protein</fullName>
    </recommendedName>
</protein>
<dbReference type="Pfam" id="PF05406">
    <property type="entry name" value="WGR"/>
    <property type="match status" value="1"/>
</dbReference>
<dbReference type="AlphaFoldDB" id="A0A9W5F3I4"/>
<evidence type="ECO:0000256" key="1">
    <source>
        <dbReference type="SAM" id="MobiDB-lite"/>
    </source>
</evidence>
<evidence type="ECO:0000313" key="4">
    <source>
        <dbReference type="Proteomes" id="UP000191933"/>
    </source>
</evidence>
<name>A0A9W5F3I4_9HYPH</name>
<dbReference type="Gene3D" id="2.20.140.10">
    <property type="entry name" value="WGR domain"/>
    <property type="match status" value="1"/>
</dbReference>
<keyword evidence="4" id="KW-1185">Reference proteome</keyword>
<evidence type="ECO:0000313" key="3">
    <source>
        <dbReference type="EMBL" id="CUX03345.1"/>
    </source>
</evidence>
<gene>
    <name evidence="3" type="ORF">AGR2A_pb10117</name>
</gene>
<dbReference type="SUPFAM" id="SSF142921">
    <property type="entry name" value="WGR domain-like"/>
    <property type="match status" value="1"/>
</dbReference>
<dbReference type="InterPro" id="IPR036930">
    <property type="entry name" value="WGR_dom_sf"/>
</dbReference>
<dbReference type="PROSITE" id="PS51977">
    <property type="entry name" value="WGR"/>
    <property type="match status" value="1"/>
</dbReference>
<comment type="caution">
    <text evidence="3">The sequence shown here is derived from an EMBL/GenBank/DDBJ whole genome shotgun (WGS) entry which is preliminary data.</text>
</comment>
<feature type="domain" description="WGR" evidence="2">
    <location>
        <begin position="42"/>
        <end position="129"/>
    </location>
</feature>
<proteinExistence type="predicted"/>